<dbReference type="RefSeq" id="WP_340340125.1">
    <property type="nucleotide sequence ID" value="NZ_JBBKZS010000062.1"/>
</dbReference>
<evidence type="ECO:0000313" key="1">
    <source>
        <dbReference type="EMBL" id="MEJ8860096.1"/>
    </source>
</evidence>
<comment type="caution">
    <text evidence="1">The sequence shown here is derived from an EMBL/GenBank/DDBJ whole genome shotgun (WGS) entry which is preliminary data.</text>
</comment>
<gene>
    <name evidence="1" type="ORF">WKW79_36570</name>
</gene>
<sequence>MMKVDYFEQLGIELAPLVDATLAERVSTEARRALSKNDMRFGLDPVARTGWDLIFKSIDSLQRRLVHRRRGACHADA</sequence>
<proteinExistence type="predicted"/>
<name>A0ABU8XJP5_9BURK</name>
<dbReference type="Proteomes" id="UP001367030">
    <property type="component" value="Unassembled WGS sequence"/>
</dbReference>
<organism evidence="1 2">
    <name type="scientific">Variovorax robiniae</name>
    <dbReference type="NCBI Taxonomy" id="1836199"/>
    <lineage>
        <taxon>Bacteria</taxon>
        <taxon>Pseudomonadati</taxon>
        <taxon>Pseudomonadota</taxon>
        <taxon>Betaproteobacteria</taxon>
        <taxon>Burkholderiales</taxon>
        <taxon>Comamonadaceae</taxon>
        <taxon>Variovorax</taxon>
    </lineage>
</organism>
<reference evidence="1 2" key="1">
    <citation type="submission" date="2024-03" db="EMBL/GenBank/DDBJ databases">
        <title>Novel species of the genus Variovorax.</title>
        <authorList>
            <person name="Liu Q."/>
            <person name="Xin Y.-H."/>
        </authorList>
    </citation>
    <scope>NUCLEOTIDE SEQUENCE [LARGE SCALE GENOMIC DNA]</scope>
    <source>
        <strain evidence="1 2">KACC 18901</strain>
    </source>
</reference>
<protein>
    <submittedName>
        <fullName evidence="1">Uncharacterized protein</fullName>
    </submittedName>
</protein>
<accession>A0ABU8XJP5</accession>
<evidence type="ECO:0000313" key="2">
    <source>
        <dbReference type="Proteomes" id="UP001367030"/>
    </source>
</evidence>
<dbReference type="EMBL" id="JBBKZS010000062">
    <property type="protein sequence ID" value="MEJ8860096.1"/>
    <property type="molecule type" value="Genomic_DNA"/>
</dbReference>
<keyword evidence="2" id="KW-1185">Reference proteome</keyword>
<feature type="non-terminal residue" evidence="1">
    <location>
        <position position="77"/>
    </location>
</feature>